<dbReference type="InterPro" id="IPR001258">
    <property type="entry name" value="NHL_repeat"/>
</dbReference>
<dbReference type="InterPro" id="IPR012336">
    <property type="entry name" value="Thioredoxin-like_fold"/>
</dbReference>
<dbReference type="Proteomes" id="UP001321249">
    <property type="component" value="Unassembled WGS sequence"/>
</dbReference>
<evidence type="ECO:0000313" key="4">
    <source>
        <dbReference type="EMBL" id="WFG39556.1"/>
    </source>
</evidence>
<dbReference type="PANTHER" id="PTHR46388:SF2">
    <property type="entry name" value="NHL REPEAT-CONTAINING PROTEIN 2"/>
    <property type="match status" value="1"/>
</dbReference>
<dbReference type="EMBL" id="CP046147">
    <property type="protein sequence ID" value="WFG39556.1"/>
    <property type="molecule type" value="Genomic_DNA"/>
</dbReference>
<dbReference type="InterPro" id="IPR011042">
    <property type="entry name" value="6-blade_b-propeller_TolB-like"/>
</dbReference>
<dbReference type="AlphaFoldDB" id="A0AAJ5ZIW8"/>
<keyword evidence="5" id="KW-1185">Reference proteome</keyword>
<reference evidence="4" key="2">
    <citation type="journal article" date="2023" name="Nat. Commun.">
        <title>Cultivation of marine bacteria of the SAR202 clade.</title>
        <authorList>
            <person name="Lim Y."/>
            <person name="Seo J.H."/>
            <person name="Giovannoni S.J."/>
            <person name="Kang I."/>
            <person name="Cho J.C."/>
        </authorList>
    </citation>
    <scope>NUCLEOTIDE SEQUENCE</scope>
    <source>
        <strain evidence="4">JH1073</strain>
    </source>
</reference>
<dbReference type="Gene3D" id="2.120.10.30">
    <property type="entry name" value="TolB, C-terminal domain"/>
    <property type="match status" value="3"/>
</dbReference>
<proteinExistence type="predicted"/>
<sequence length="453" mass="48554">MHVLPQLRKLEEKYADILTVVGVHSAKFTSEKSSENVREAVRRYGIGHPVVNDADFEIWQSYAARAWPTLMFIDPSGKVIGRHEGEFPVDALDEVIDGMIEEHEPSGLFKRGKLDLQPESQSDSDLSFPGKISIDADRDLLVISDSNNHRLLITDLEGKVEGIIGNGESPLATGDTSGVLKALEFDNPLLDNPQGVVIDGDTLYVADAGTHTIVKVSMVAGTAETIAGNGEQSLYRHKGGEALSAPLNSPYDLSLNDGTLYIAMAGFHQLWSMNIAEGTVAPFAGDGGEDIVDDLKDAARLAQPYGIEVSNNAVFFIDSETSSLRVSAIAEEGRVVTLVGKGLFDFGDYDGVGKEALFQHPQGLAVSKDTIYVADSYNNKIKSVAIGSLQVKTVAGSGKSGDMNGFSTIAQFNEPAGIAIAGDRIYVADTNNHKIKIIELNSGEVYPLELTGL</sequence>
<evidence type="ECO:0000313" key="6">
    <source>
        <dbReference type="Proteomes" id="UP001321249"/>
    </source>
</evidence>
<keyword evidence="1" id="KW-0677">Repeat</keyword>
<dbReference type="Pfam" id="PF13905">
    <property type="entry name" value="Thioredoxin_8"/>
    <property type="match status" value="1"/>
</dbReference>
<accession>A0AAJ5ZIW8</accession>
<gene>
    <name evidence="3" type="ORF">GKO46_01255</name>
    <name evidence="4" type="ORF">GKO48_07970</name>
</gene>
<dbReference type="Pfam" id="PF01436">
    <property type="entry name" value="NHL"/>
    <property type="match status" value="3"/>
</dbReference>
<dbReference type="EMBL" id="WMBE01000001">
    <property type="protein sequence ID" value="MDG0865701.1"/>
    <property type="molecule type" value="Genomic_DNA"/>
</dbReference>
<organism evidence="4 5">
    <name type="scientific">Candidatus Lucifugimonas marina</name>
    <dbReference type="NCBI Taxonomy" id="3038979"/>
    <lineage>
        <taxon>Bacteria</taxon>
        <taxon>Bacillati</taxon>
        <taxon>Chloroflexota</taxon>
        <taxon>Dehalococcoidia</taxon>
        <taxon>SAR202 cluster</taxon>
        <taxon>Candidatus Lucifugimonadales</taxon>
        <taxon>Candidatus Lucifugimonadaceae</taxon>
        <taxon>Candidatus Lucifugimonas</taxon>
    </lineage>
</organism>
<dbReference type="SUPFAM" id="SSF101898">
    <property type="entry name" value="NHL repeat"/>
    <property type="match status" value="1"/>
</dbReference>
<reference evidence="5" key="3">
    <citation type="submission" date="2023-06" db="EMBL/GenBank/DDBJ databases">
        <title>Pangenomics reveal diversification of enzyme families and niche specialization in globally abundant SAR202 bacteria.</title>
        <authorList>
            <person name="Saw J.H.W."/>
        </authorList>
    </citation>
    <scope>NUCLEOTIDE SEQUENCE [LARGE SCALE GENOMIC DNA]</scope>
    <source>
        <strain evidence="5">JH1073</strain>
    </source>
</reference>
<protein>
    <submittedName>
        <fullName evidence="4">Alkyl hydroperoxide reductase</fullName>
    </submittedName>
</protein>
<name>A0AAJ5ZIW8_9CHLR</name>
<evidence type="ECO:0000259" key="2">
    <source>
        <dbReference type="Pfam" id="PF13905"/>
    </source>
</evidence>
<dbReference type="RefSeq" id="WP_342823379.1">
    <property type="nucleotide sequence ID" value="NZ_CP046146.1"/>
</dbReference>
<dbReference type="InterPro" id="IPR036249">
    <property type="entry name" value="Thioredoxin-like_sf"/>
</dbReference>
<evidence type="ECO:0000313" key="3">
    <source>
        <dbReference type="EMBL" id="MDG0865701.1"/>
    </source>
</evidence>
<evidence type="ECO:0000313" key="5">
    <source>
        <dbReference type="Proteomes" id="UP001219901"/>
    </source>
</evidence>
<dbReference type="PANTHER" id="PTHR46388">
    <property type="entry name" value="NHL REPEAT-CONTAINING PROTEIN 2"/>
    <property type="match status" value="1"/>
</dbReference>
<dbReference type="Proteomes" id="UP001219901">
    <property type="component" value="Chromosome"/>
</dbReference>
<evidence type="ECO:0000256" key="1">
    <source>
        <dbReference type="ARBA" id="ARBA00022737"/>
    </source>
</evidence>
<dbReference type="Gene3D" id="3.40.30.10">
    <property type="entry name" value="Glutaredoxin"/>
    <property type="match status" value="1"/>
</dbReference>
<dbReference type="SUPFAM" id="SSF52833">
    <property type="entry name" value="Thioredoxin-like"/>
    <property type="match status" value="1"/>
</dbReference>
<reference evidence="5 6" key="1">
    <citation type="submission" date="2019-11" db="EMBL/GenBank/DDBJ databases">
        <authorList>
            <person name="Cho J.-C."/>
        </authorList>
    </citation>
    <scope>NUCLEOTIDE SEQUENCE [LARGE SCALE GENOMIC DNA]</scope>
    <source>
        <strain evidence="4 5">JH1073</strain>
        <strain evidence="3 6">JH702</strain>
    </source>
</reference>
<feature type="domain" description="Thioredoxin-like fold" evidence="2">
    <location>
        <begin position="1"/>
        <end position="79"/>
    </location>
</feature>